<protein>
    <recommendedName>
        <fullName evidence="20">Coatomer alpha subunit</fullName>
    </recommendedName>
</protein>
<evidence type="ECO:0000313" key="19">
    <source>
        <dbReference type="Proteomes" id="UP001630127"/>
    </source>
</evidence>
<evidence type="ECO:0000256" key="2">
    <source>
        <dbReference type="ARBA" id="ARBA00004347"/>
    </source>
</evidence>
<feature type="domain" description="COPA/B TPR" evidence="17">
    <location>
        <begin position="636"/>
        <end position="809"/>
    </location>
</feature>
<evidence type="ECO:0000256" key="14">
    <source>
        <dbReference type="PROSITE-ProRule" id="PRU00221"/>
    </source>
</evidence>
<dbReference type="PROSITE" id="PS50294">
    <property type="entry name" value="WD_REPEATS_REGION"/>
    <property type="match status" value="3"/>
</dbReference>
<evidence type="ECO:0000256" key="11">
    <source>
        <dbReference type="ARBA" id="ARBA00023136"/>
    </source>
</evidence>
<dbReference type="PRINTS" id="PR00320">
    <property type="entry name" value="GPROTEINBRPT"/>
</dbReference>
<comment type="subunit">
    <text evidence="3">Oligomeric complex that consists of at least the alpha, beta, beta', gamma, delta, epsilon and zeta subunits.</text>
</comment>
<accession>A0ABD2Z5H1</accession>
<dbReference type="InterPro" id="IPR015943">
    <property type="entry name" value="WD40/YVTN_repeat-like_dom_sf"/>
</dbReference>
<evidence type="ECO:0000256" key="13">
    <source>
        <dbReference type="ARBA" id="ARBA00025536"/>
    </source>
</evidence>
<dbReference type="PANTHER" id="PTHR19876">
    <property type="entry name" value="COATOMER"/>
    <property type="match status" value="1"/>
</dbReference>
<evidence type="ECO:0000256" key="5">
    <source>
        <dbReference type="ARBA" id="ARBA00022490"/>
    </source>
</evidence>
<dbReference type="Pfam" id="PF04053">
    <property type="entry name" value="B-prop_COPA_B_2nd"/>
    <property type="match status" value="1"/>
</dbReference>
<evidence type="ECO:0000256" key="9">
    <source>
        <dbReference type="ARBA" id="ARBA00022927"/>
    </source>
</evidence>
<evidence type="ECO:0000256" key="12">
    <source>
        <dbReference type="ARBA" id="ARBA00023329"/>
    </source>
</evidence>
<dbReference type="EMBL" id="JBJUIK010000011">
    <property type="protein sequence ID" value="KAL3514716.1"/>
    <property type="molecule type" value="Genomic_DNA"/>
</dbReference>
<proteinExistence type="predicted"/>
<dbReference type="InterPro" id="IPR001680">
    <property type="entry name" value="WD40_rpt"/>
</dbReference>
<feature type="region of interest" description="Disordered" evidence="15">
    <location>
        <begin position="1"/>
        <end position="24"/>
    </location>
</feature>
<dbReference type="GO" id="GO:0015031">
    <property type="term" value="P:protein transport"/>
    <property type="evidence" value="ECO:0007669"/>
    <property type="project" value="UniProtKB-KW"/>
</dbReference>
<comment type="function">
    <text evidence="13">The coatomer is a cytosolic protein complex that binds to dilysine motifs and reversibly associates with Golgi non-clathrin-coated vesicles, which further mediate biosynthetic protein transport from the ER, via the Golgi up to the trans Golgi network. Coatomer complex is required for budding from Golgi membranes, and is essential for the retrograde Golgi-to-ER transport of dilysine-tagged proteins.</text>
</comment>
<dbReference type="Proteomes" id="UP001630127">
    <property type="component" value="Unassembled WGS sequence"/>
</dbReference>
<evidence type="ECO:0000256" key="15">
    <source>
        <dbReference type="SAM" id="MobiDB-lite"/>
    </source>
</evidence>
<dbReference type="SUPFAM" id="SSF50978">
    <property type="entry name" value="WD40 repeat-like"/>
    <property type="match status" value="1"/>
</dbReference>
<dbReference type="InterPro" id="IPR056176">
    <property type="entry name" value="TPR_COPA_B"/>
</dbReference>
<dbReference type="GO" id="GO:0016192">
    <property type="term" value="P:vesicle-mediated transport"/>
    <property type="evidence" value="ECO:0007669"/>
    <property type="project" value="UniProtKB-KW"/>
</dbReference>
<dbReference type="InterPro" id="IPR006692">
    <property type="entry name" value="Beta-prop_COPA/B_2nd"/>
</dbReference>
<keyword evidence="11" id="KW-0472">Membrane</keyword>
<dbReference type="InterPro" id="IPR036322">
    <property type="entry name" value="WD40_repeat_dom_sf"/>
</dbReference>
<gene>
    <name evidence="18" type="ORF">ACH5RR_027433</name>
</gene>
<evidence type="ECO:0000256" key="3">
    <source>
        <dbReference type="ARBA" id="ARBA00011775"/>
    </source>
</evidence>
<evidence type="ECO:0000256" key="4">
    <source>
        <dbReference type="ARBA" id="ARBA00022448"/>
    </source>
</evidence>
<keyword evidence="10" id="KW-0333">Golgi apparatus</keyword>
<evidence type="ECO:0000256" key="1">
    <source>
        <dbReference type="ARBA" id="ARBA00004255"/>
    </source>
</evidence>
<feature type="repeat" description="WD" evidence="14">
    <location>
        <begin position="135"/>
        <end position="176"/>
    </location>
</feature>
<dbReference type="Pfam" id="PF23953">
    <property type="entry name" value="TPR_COPA_B"/>
    <property type="match status" value="1"/>
</dbReference>
<reference evidence="18 19" key="1">
    <citation type="submission" date="2024-11" db="EMBL/GenBank/DDBJ databases">
        <title>A near-complete genome assembly of Cinchona calisaya.</title>
        <authorList>
            <person name="Lian D.C."/>
            <person name="Zhao X.W."/>
            <person name="Wei L."/>
        </authorList>
    </citation>
    <scope>NUCLEOTIDE SEQUENCE [LARGE SCALE GENOMIC DNA]</scope>
    <source>
        <tissue evidence="18">Nenye</tissue>
    </source>
</reference>
<feature type="repeat" description="WD" evidence="14">
    <location>
        <begin position="177"/>
        <end position="211"/>
    </location>
</feature>
<dbReference type="InterPro" id="IPR050844">
    <property type="entry name" value="Coatomer_complex_subunit"/>
</dbReference>
<keyword evidence="8" id="KW-0931">ER-Golgi transport</keyword>
<dbReference type="AlphaFoldDB" id="A0ABD2Z5H1"/>
<dbReference type="SMART" id="SM00320">
    <property type="entry name" value="WD40"/>
    <property type="match status" value="6"/>
</dbReference>
<evidence type="ECO:0000313" key="18">
    <source>
        <dbReference type="EMBL" id="KAL3514716.1"/>
    </source>
</evidence>
<keyword evidence="5" id="KW-0963">Cytoplasm</keyword>
<comment type="caution">
    <text evidence="18">The sequence shown here is derived from an EMBL/GenBank/DDBJ whole genome shotgun (WGS) entry which is preliminary data.</text>
</comment>
<name>A0ABD2Z5H1_9GENT</name>
<dbReference type="PROSITE" id="PS50082">
    <property type="entry name" value="WD_REPEATS_2"/>
    <property type="match status" value="4"/>
</dbReference>
<dbReference type="PANTHER" id="PTHR19876:SF38">
    <property type="entry name" value="COATOMER SUBUNIT ALPHA"/>
    <property type="match status" value="1"/>
</dbReference>
<evidence type="ECO:0008006" key="20">
    <source>
        <dbReference type="Google" id="ProtNLM"/>
    </source>
</evidence>
<dbReference type="InterPro" id="IPR019775">
    <property type="entry name" value="WD40_repeat_CS"/>
</dbReference>
<sequence>MIEKKGDQVKLKHRKGKKGAMPPSTKMIEKKKRMVSSRKKAEKPWTLVVENTESEVLGLSFHKKRPWLLLGLGNGVIQLWDYYMRSIIHCYEDHRNTAAVRSVNFHHHQPFFASGGDDCKIKIWSYEYGRCLFSLLGHLDRIRTVQFHHELPWIVSASDDRTAKIWNWQSRTCILVCSSHEDSVTSAFFHPNKDLLMSTSLDNNVRVWDISYLTPRKTGSLGDMHTFGGRHGMNWAAFHPTRPLLFFAANDHKIHICTIEGSNSGWMPSLMKHEKEVSCVLFHSFRKKDYIISSSEDKTYRVWDANKQICKFNFCLRGRDKPLILSSHPEMNFLAVGHENGFLVMKLDRARPAFSVSGNSLLYLKDDFLHVYNYSTQKDIQLIPYHRPCPDHSNEVSPSLSYSPTEDAALICSDRVGDSYELYIAPKDRCGRGDINVREAVKSGIGGLAVFVAPNMFVVLEKSSNQLLIKNLKNEIVNEGVLPIEIADAYAVFYAGNGTLLCRAAKNRVFIFHLERWLVLADRQVNCAKHIVWSNDFERVAFYTKHYVCITNKRLVCLISFYERSNVKGGAWNDDGVFIYSTLTHIKYCLPDGETGIIKTLDFPIYITKICGNRIFCFDRQGRIQPIIVNSTEYTFKLFVIRKKFDQVMSMIRTSEFCGKAMVAYLLQKGFPEVALHFVKEKLTRFDSAHESQNTEIAVDSAKEIVGINDWYRLEKEALLRGNTGILECAYQCTKNVGKLSFLYLITGNLGKLSKMMQITEAKNDVMAQFHNALCLGDIHERVAILANAGHLPLAYITASVHGIHDVAELLAAELGDNVPSFPKRKSASLLIPPKPILCGGDWPFLDGRKRNI</sequence>
<dbReference type="CDD" id="cd22948">
    <property type="entry name" value="Coatomer_WDAD_alpha"/>
    <property type="match status" value="1"/>
</dbReference>
<feature type="repeat" description="WD" evidence="14">
    <location>
        <begin position="93"/>
        <end position="134"/>
    </location>
</feature>
<dbReference type="InterPro" id="IPR047312">
    <property type="entry name" value="Coatomer_alpha_WD-assoc_reg"/>
</dbReference>
<evidence type="ECO:0000256" key="8">
    <source>
        <dbReference type="ARBA" id="ARBA00022892"/>
    </source>
</evidence>
<feature type="repeat" description="WD" evidence="14">
    <location>
        <begin position="270"/>
        <end position="304"/>
    </location>
</feature>
<keyword evidence="6 14" id="KW-0853">WD repeat</keyword>
<keyword evidence="12" id="KW-0968">Cytoplasmic vesicle</keyword>
<feature type="compositionally biased region" description="Basic and acidic residues" evidence="15">
    <location>
        <begin position="1"/>
        <end position="10"/>
    </location>
</feature>
<dbReference type="Gene3D" id="1.25.40.470">
    <property type="match status" value="1"/>
</dbReference>
<keyword evidence="4" id="KW-0813">Transport</keyword>
<dbReference type="InterPro" id="IPR020472">
    <property type="entry name" value="WD40_PAC1"/>
</dbReference>
<dbReference type="FunFam" id="1.25.40.470:FF:000002">
    <property type="entry name" value="Coatomer subunit alpha"/>
    <property type="match status" value="1"/>
</dbReference>
<evidence type="ECO:0000259" key="16">
    <source>
        <dbReference type="Pfam" id="PF04053"/>
    </source>
</evidence>
<dbReference type="GO" id="GO:0030663">
    <property type="term" value="C:COPI-coated vesicle membrane"/>
    <property type="evidence" value="ECO:0007669"/>
    <property type="project" value="UniProtKB-SubCell"/>
</dbReference>
<feature type="domain" description="COPA/B second beta-propeller" evidence="16">
    <location>
        <begin position="369"/>
        <end position="619"/>
    </location>
</feature>
<evidence type="ECO:0000256" key="6">
    <source>
        <dbReference type="ARBA" id="ARBA00022574"/>
    </source>
</evidence>
<organism evidence="18 19">
    <name type="scientific">Cinchona calisaya</name>
    <dbReference type="NCBI Taxonomy" id="153742"/>
    <lineage>
        <taxon>Eukaryota</taxon>
        <taxon>Viridiplantae</taxon>
        <taxon>Streptophyta</taxon>
        <taxon>Embryophyta</taxon>
        <taxon>Tracheophyta</taxon>
        <taxon>Spermatophyta</taxon>
        <taxon>Magnoliopsida</taxon>
        <taxon>eudicotyledons</taxon>
        <taxon>Gunneridae</taxon>
        <taxon>Pentapetalae</taxon>
        <taxon>asterids</taxon>
        <taxon>lamiids</taxon>
        <taxon>Gentianales</taxon>
        <taxon>Rubiaceae</taxon>
        <taxon>Cinchonoideae</taxon>
        <taxon>Cinchoneae</taxon>
        <taxon>Cinchona</taxon>
    </lineage>
</organism>
<evidence type="ECO:0000259" key="17">
    <source>
        <dbReference type="Pfam" id="PF23953"/>
    </source>
</evidence>
<evidence type="ECO:0000256" key="10">
    <source>
        <dbReference type="ARBA" id="ARBA00023034"/>
    </source>
</evidence>
<dbReference type="CDD" id="cd00200">
    <property type="entry name" value="WD40"/>
    <property type="match status" value="1"/>
</dbReference>
<comment type="subcellular location">
    <subcellularLocation>
        <location evidence="2">Cytoplasmic vesicle</location>
        <location evidence="2">COPI-coated vesicle membrane</location>
        <topology evidence="2">Peripheral membrane protein</topology>
        <orientation evidence="2">Cytoplasmic side</orientation>
    </subcellularLocation>
    <subcellularLocation>
        <location evidence="1">Golgi apparatus membrane</location>
        <topology evidence="1">Peripheral membrane protein</topology>
        <orientation evidence="1">Cytoplasmic side</orientation>
    </subcellularLocation>
</comment>
<evidence type="ECO:0000256" key="7">
    <source>
        <dbReference type="ARBA" id="ARBA00022737"/>
    </source>
</evidence>
<keyword evidence="19" id="KW-1185">Reference proteome</keyword>
<dbReference type="Gene3D" id="2.130.10.10">
    <property type="entry name" value="YVTN repeat-like/Quinoprotein amine dehydrogenase"/>
    <property type="match status" value="1"/>
</dbReference>
<keyword evidence="9" id="KW-0653">Protein transport</keyword>
<dbReference type="GO" id="GO:0000139">
    <property type="term" value="C:Golgi membrane"/>
    <property type="evidence" value="ECO:0007669"/>
    <property type="project" value="UniProtKB-SubCell"/>
</dbReference>
<dbReference type="SUPFAM" id="SSF82171">
    <property type="entry name" value="DPP6 N-terminal domain-like"/>
    <property type="match status" value="1"/>
</dbReference>
<keyword evidence="7" id="KW-0677">Repeat</keyword>
<dbReference type="Pfam" id="PF00400">
    <property type="entry name" value="WD40"/>
    <property type="match status" value="4"/>
</dbReference>
<dbReference type="PROSITE" id="PS00678">
    <property type="entry name" value="WD_REPEATS_1"/>
    <property type="match status" value="1"/>
</dbReference>